<sequence>MPAFTSKLLALPGTQSLSVTLTPYALALNLQKLPENLPTVLSSLFLFTFVQLFLSPWISSILSSTYRTGLKTRRQQQRWHMHVVSQIHASIVVPLALSYLRVEALNKDRLYGWDETGAVGTLQAISVGYFAWDLGNELISFDDVGFVVHGAACLAIYVCGFTPFLSYFAIRCLLWETSTFFLNIHWFLDKTKQTGSTLQFVNGVFLLASFFFVRLCHGMYTSYQFWRAIQGAQLSYSFYLIFCAGNIALNGLNVMWFGKMINALKKRFSGPSINGYASGNGKAAFASHEHQHEAVIYQSRSANATPPSAGSPHTKRSSLGGKDVEGPRDSKESRRKERERERDREEGSGKHYVHRSLRVKKKSLELPDLAPLSLNPYQPTAGGANGRNASFAKSPSIPIPVHQPHQPKSKLSPQSLANLTKLQFSLSYPHHHAQSTPQPHHHQQRGRDYGQGLQPPYPSPASLQANLPSSITPTSSTPTPYGSNRPSRESSPGFDSSPVGTPSVDDHIHAGDVTVTPGEYEDDDDDEVGEGGKVVESSQFNPLIVRSSIPLAIPKLEMMGEELDGGEVPSAITLPLPIVPMPVPIPIDIPLGGGGSSGESEEEPRKSSEEEIMVKISWHGGGNDVFLARQGDEKYMNKVRMEREGSTNTFTTSLPLAPGTHHIRFFVDEQWRVADDLPATVDDLGGLANYVAVGPGFADKTGTMSPQLSSTTTSASPSVILPAPTANTPRPGAPVHGQSQSPPRSNNNSRPKIKHGYSFWDQPDDETDDDEPQPPPQVHRQVRSVSGPKNTSPAPTGTGSRMTIGAYEPKWTNEIPLELIEAAALEEAFSASGGSAG</sequence>
<dbReference type="Pfam" id="PF03798">
    <property type="entry name" value="TRAM_LAG1_CLN8"/>
    <property type="match status" value="1"/>
</dbReference>
<feature type="transmembrane region" description="Helical" evidence="7">
    <location>
        <begin position="200"/>
        <end position="217"/>
    </location>
</feature>
<feature type="region of interest" description="Disordered" evidence="6">
    <location>
        <begin position="590"/>
        <end position="609"/>
    </location>
</feature>
<feature type="compositionally biased region" description="Polar residues" evidence="6">
    <location>
        <begin position="783"/>
        <end position="801"/>
    </location>
</feature>
<dbReference type="SUPFAM" id="SSF81296">
    <property type="entry name" value="E set domains"/>
    <property type="match status" value="1"/>
</dbReference>
<dbReference type="InterPro" id="IPR032640">
    <property type="entry name" value="AMPK1_CBM"/>
</dbReference>
<feature type="compositionally biased region" description="Basic residues" evidence="6">
    <location>
        <begin position="351"/>
        <end position="361"/>
    </location>
</feature>
<evidence type="ECO:0000256" key="1">
    <source>
        <dbReference type="ARBA" id="ARBA00004141"/>
    </source>
</evidence>
<keyword evidence="4 5" id="KW-0472">Membrane</keyword>
<name>A0ABR2Z9E3_9AGAR</name>
<dbReference type="PANTHER" id="PTHR13439:SF0">
    <property type="entry name" value="TOPOISOMERASE I DAMAGE AFFECTED PROTEIN 4"/>
    <property type="match status" value="1"/>
</dbReference>
<feature type="domain" description="TLC" evidence="8">
    <location>
        <begin position="74"/>
        <end position="269"/>
    </location>
</feature>
<dbReference type="SMART" id="SM00724">
    <property type="entry name" value="TLC"/>
    <property type="match status" value="1"/>
</dbReference>
<feature type="transmembrane region" description="Helical" evidence="7">
    <location>
        <begin position="79"/>
        <end position="100"/>
    </location>
</feature>
<dbReference type="InterPro" id="IPR006634">
    <property type="entry name" value="TLC-dom"/>
</dbReference>
<evidence type="ECO:0000313" key="10">
    <source>
        <dbReference type="Proteomes" id="UP001437256"/>
    </source>
</evidence>
<evidence type="ECO:0000259" key="8">
    <source>
        <dbReference type="PROSITE" id="PS50922"/>
    </source>
</evidence>
<dbReference type="PROSITE" id="PS50922">
    <property type="entry name" value="TLC"/>
    <property type="match status" value="1"/>
</dbReference>
<reference evidence="9 10" key="1">
    <citation type="submission" date="2024-05" db="EMBL/GenBank/DDBJ databases">
        <title>A draft genome resource for the thread blight pathogen Marasmius tenuissimus strain MS-2.</title>
        <authorList>
            <person name="Yulfo-Soto G.E."/>
            <person name="Baruah I.K."/>
            <person name="Amoako-Attah I."/>
            <person name="Bukari Y."/>
            <person name="Meinhardt L.W."/>
            <person name="Bailey B.A."/>
            <person name="Cohen S.P."/>
        </authorList>
    </citation>
    <scope>NUCLEOTIDE SEQUENCE [LARGE SCALE GENOMIC DNA]</scope>
    <source>
        <strain evidence="9 10">MS-2</strain>
    </source>
</reference>
<evidence type="ECO:0000256" key="6">
    <source>
        <dbReference type="SAM" id="MobiDB-lite"/>
    </source>
</evidence>
<keyword evidence="2 5" id="KW-0812">Transmembrane</keyword>
<protein>
    <recommendedName>
        <fullName evidence="8">TLC domain-containing protein</fullName>
    </recommendedName>
</protein>
<dbReference type="Proteomes" id="UP001437256">
    <property type="component" value="Unassembled WGS sequence"/>
</dbReference>
<dbReference type="CDD" id="cd02859">
    <property type="entry name" value="E_set_AMPKbeta_like_N"/>
    <property type="match status" value="1"/>
</dbReference>
<feature type="compositionally biased region" description="Low complexity" evidence="6">
    <location>
        <begin position="738"/>
        <end position="750"/>
    </location>
</feature>
<dbReference type="InterPro" id="IPR014756">
    <property type="entry name" value="Ig_E-set"/>
</dbReference>
<dbReference type="InterPro" id="IPR013783">
    <property type="entry name" value="Ig-like_fold"/>
</dbReference>
<comment type="caution">
    <text evidence="9">The sequence shown here is derived from an EMBL/GenBank/DDBJ whole genome shotgun (WGS) entry which is preliminary data.</text>
</comment>
<dbReference type="PANTHER" id="PTHR13439">
    <property type="entry name" value="CT120 PROTEIN"/>
    <property type="match status" value="1"/>
</dbReference>
<feature type="compositionally biased region" description="Polar residues" evidence="6">
    <location>
        <begin position="481"/>
        <end position="500"/>
    </location>
</feature>
<feature type="transmembrane region" description="Helical" evidence="7">
    <location>
        <begin position="146"/>
        <end position="165"/>
    </location>
</feature>
<feature type="region of interest" description="Disordered" evidence="6">
    <location>
        <begin position="301"/>
        <end position="412"/>
    </location>
</feature>
<dbReference type="EMBL" id="JBBXMP010000336">
    <property type="protein sequence ID" value="KAL0058292.1"/>
    <property type="molecule type" value="Genomic_DNA"/>
</dbReference>
<dbReference type="Pfam" id="PF16561">
    <property type="entry name" value="AMPK1_CBM"/>
    <property type="match status" value="1"/>
</dbReference>
<keyword evidence="3 7" id="KW-1133">Transmembrane helix</keyword>
<comment type="subcellular location">
    <subcellularLocation>
        <location evidence="1">Membrane</location>
        <topology evidence="1">Multi-pass membrane protein</topology>
    </subcellularLocation>
</comment>
<evidence type="ECO:0000256" key="4">
    <source>
        <dbReference type="ARBA" id="ARBA00023136"/>
    </source>
</evidence>
<dbReference type="InterPro" id="IPR050846">
    <property type="entry name" value="TLCD"/>
</dbReference>
<feature type="compositionally biased region" description="Acidic residues" evidence="6">
    <location>
        <begin position="762"/>
        <end position="772"/>
    </location>
</feature>
<evidence type="ECO:0000256" key="7">
    <source>
        <dbReference type="SAM" id="Phobius"/>
    </source>
</evidence>
<feature type="compositionally biased region" description="Acidic residues" evidence="6">
    <location>
        <begin position="519"/>
        <end position="529"/>
    </location>
</feature>
<evidence type="ECO:0000256" key="2">
    <source>
        <dbReference type="ARBA" id="ARBA00022692"/>
    </source>
</evidence>
<feature type="compositionally biased region" description="Basic and acidic residues" evidence="6">
    <location>
        <begin position="322"/>
        <end position="349"/>
    </location>
</feature>
<feature type="transmembrane region" description="Helical" evidence="7">
    <location>
        <begin position="238"/>
        <end position="258"/>
    </location>
</feature>
<evidence type="ECO:0000256" key="3">
    <source>
        <dbReference type="ARBA" id="ARBA00022989"/>
    </source>
</evidence>
<evidence type="ECO:0000313" key="9">
    <source>
        <dbReference type="EMBL" id="KAL0058292.1"/>
    </source>
</evidence>
<feature type="transmembrane region" description="Helical" evidence="7">
    <location>
        <begin position="37"/>
        <end position="58"/>
    </location>
</feature>
<dbReference type="Gene3D" id="2.60.40.10">
    <property type="entry name" value="Immunoglobulins"/>
    <property type="match status" value="1"/>
</dbReference>
<organism evidence="9 10">
    <name type="scientific">Marasmius tenuissimus</name>
    <dbReference type="NCBI Taxonomy" id="585030"/>
    <lineage>
        <taxon>Eukaryota</taxon>
        <taxon>Fungi</taxon>
        <taxon>Dikarya</taxon>
        <taxon>Basidiomycota</taxon>
        <taxon>Agaricomycotina</taxon>
        <taxon>Agaricomycetes</taxon>
        <taxon>Agaricomycetidae</taxon>
        <taxon>Agaricales</taxon>
        <taxon>Marasmiineae</taxon>
        <taxon>Marasmiaceae</taxon>
        <taxon>Marasmius</taxon>
    </lineage>
</organism>
<keyword evidence="10" id="KW-1185">Reference proteome</keyword>
<feature type="compositionally biased region" description="Low complexity" evidence="6">
    <location>
        <begin position="468"/>
        <end position="480"/>
    </location>
</feature>
<proteinExistence type="predicted"/>
<feature type="region of interest" description="Disordered" evidence="6">
    <location>
        <begin position="429"/>
        <end position="532"/>
    </location>
</feature>
<feature type="compositionally biased region" description="Basic residues" evidence="6">
    <location>
        <begin position="429"/>
        <end position="444"/>
    </location>
</feature>
<evidence type="ECO:0000256" key="5">
    <source>
        <dbReference type="PROSITE-ProRule" id="PRU00205"/>
    </source>
</evidence>
<feature type="region of interest" description="Disordered" evidence="6">
    <location>
        <begin position="702"/>
        <end position="807"/>
    </location>
</feature>
<accession>A0ABR2Z9E3</accession>
<feature type="compositionally biased region" description="Polar residues" evidence="6">
    <location>
        <begin position="702"/>
        <end position="717"/>
    </location>
</feature>
<gene>
    <name evidence="9" type="ORF">AAF712_015043</name>
</gene>